<feature type="transmembrane region" description="Helical" evidence="1">
    <location>
        <begin position="20"/>
        <end position="39"/>
    </location>
</feature>
<evidence type="ECO:0000313" key="2">
    <source>
        <dbReference type="EMBL" id="OIR13997.1"/>
    </source>
</evidence>
<accession>A0A1J5TCG9</accession>
<organism evidence="2">
    <name type="scientific">mine drainage metagenome</name>
    <dbReference type="NCBI Taxonomy" id="410659"/>
    <lineage>
        <taxon>unclassified sequences</taxon>
        <taxon>metagenomes</taxon>
        <taxon>ecological metagenomes</taxon>
    </lineage>
</organism>
<keyword evidence="1" id="KW-0472">Membrane</keyword>
<proteinExistence type="predicted"/>
<sequence>MTYQDSNNTGKEDATFSVVLGWLAALATVIASIAGVASLT</sequence>
<dbReference type="AlphaFoldDB" id="A0A1J5TCG9"/>
<keyword evidence="1" id="KW-1133">Transmembrane helix</keyword>
<name>A0A1J5TCG9_9ZZZZ</name>
<reference evidence="2" key="1">
    <citation type="submission" date="2016-10" db="EMBL/GenBank/DDBJ databases">
        <title>Sequence of Gallionella enrichment culture.</title>
        <authorList>
            <person name="Poehlein A."/>
            <person name="Muehling M."/>
            <person name="Daniel R."/>
        </authorList>
    </citation>
    <scope>NUCLEOTIDE SEQUENCE</scope>
</reference>
<gene>
    <name evidence="2" type="ORF">GALL_51340</name>
</gene>
<protein>
    <submittedName>
        <fullName evidence="2">Uncharacterized protein</fullName>
    </submittedName>
</protein>
<keyword evidence="1" id="KW-0812">Transmembrane</keyword>
<evidence type="ECO:0000256" key="1">
    <source>
        <dbReference type="SAM" id="Phobius"/>
    </source>
</evidence>
<dbReference type="EMBL" id="MLJW01000013">
    <property type="protein sequence ID" value="OIR13997.1"/>
    <property type="molecule type" value="Genomic_DNA"/>
</dbReference>
<comment type="caution">
    <text evidence="2">The sequence shown here is derived from an EMBL/GenBank/DDBJ whole genome shotgun (WGS) entry which is preliminary data.</text>
</comment>